<reference evidence="2 3" key="1">
    <citation type="journal article" date="2018" name="PLoS Pathog.">
        <title>Evolution of structural diversity of trichothecenes, a family of toxins produced by plant pathogenic and entomopathogenic fungi.</title>
        <authorList>
            <person name="Proctor R.H."/>
            <person name="McCormick S.P."/>
            <person name="Kim H.S."/>
            <person name="Cardoza R.E."/>
            <person name="Stanley A.M."/>
            <person name="Lindo L."/>
            <person name="Kelly A."/>
            <person name="Brown D.W."/>
            <person name="Lee T."/>
            <person name="Vaughan M.M."/>
            <person name="Alexander N.J."/>
            <person name="Busman M."/>
            <person name="Gutierrez S."/>
        </authorList>
    </citation>
    <scope>NUCLEOTIDE SEQUENCE [LARGE SCALE GENOMIC DNA]</scope>
    <source>
        <strain evidence="2 3">NRRL 13405</strain>
    </source>
</reference>
<evidence type="ECO:0000313" key="3">
    <source>
        <dbReference type="Proteomes" id="UP000265631"/>
    </source>
</evidence>
<organism evidence="2 3">
    <name type="scientific">Fusarium flagelliforme</name>
    <dbReference type="NCBI Taxonomy" id="2675880"/>
    <lineage>
        <taxon>Eukaryota</taxon>
        <taxon>Fungi</taxon>
        <taxon>Dikarya</taxon>
        <taxon>Ascomycota</taxon>
        <taxon>Pezizomycotina</taxon>
        <taxon>Sordariomycetes</taxon>
        <taxon>Hypocreomycetidae</taxon>
        <taxon>Hypocreales</taxon>
        <taxon>Nectriaceae</taxon>
        <taxon>Fusarium</taxon>
        <taxon>Fusarium incarnatum-equiseti species complex</taxon>
    </lineage>
</organism>
<accession>A0A395N596</accession>
<evidence type="ECO:0000313" key="2">
    <source>
        <dbReference type="EMBL" id="RFN55057.1"/>
    </source>
</evidence>
<sequence length="365" mass="42077">MEEKLVQLQRAGLCDQRVCVAISNLIEDLIWELPLAASKEKIVDIEREDKYTLAKFRVFEQGAETPEAGKTSLRGGEGQTDAQSLTRRRVKRNSLPKRENNAKKASAKRTSAKELAEKASAKIARLTQDPFTRLEQKYRDIKQEKDVQDAHLTRLEQEYVDVKQEKDAANQLIKLLQRRLEDSDKVLQKLQKEITESKRKDLEIYLLRDELHEAEKELKEYQDAEYQEVMEDKFDGIEIPIILPVQPSCERTASPELEFLSQTEINPSRNNPERSTLATPSNWWLTRAPISQHHQVTSPVSQHPQVLPLRKRAADGPIESGSGAGKTRKNDKRRKPGKRLRPRKNISYEIKPLSFYDVLGEQEDY</sequence>
<name>A0A395N596_9HYPO</name>
<feature type="region of interest" description="Disordered" evidence="1">
    <location>
        <begin position="65"/>
        <end position="114"/>
    </location>
</feature>
<feature type="region of interest" description="Disordered" evidence="1">
    <location>
        <begin position="294"/>
        <end position="345"/>
    </location>
</feature>
<proteinExistence type="predicted"/>
<comment type="caution">
    <text evidence="2">The sequence shown here is derived from an EMBL/GenBank/DDBJ whole genome shotgun (WGS) entry which is preliminary data.</text>
</comment>
<feature type="compositionally biased region" description="Polar residues" evidence="1">
    <location>
        <begin position="294"/>
        <end position="304"/>
    </location>
</feature>
<feature type="compositionally biased region" description="Basic residues" evidence="1">
    <location>
        <begin position="86"/>
        <end position="95"/>
    </location>
</feature>
<evidence type="ECO:0000256" key="1">
    <source>
        <dbReference type="SAM" id="MobiDB-lite"/>
    </source>
</evidence>
<dbReference type="Proteomes" id="UP000265631">
    <property type="component" value="Unassembled WGS sequence"/>
</dbReference>
<protein>
    <submittedName>
        <fullName evidence="2">Uncharacterized protein</fullName>
    </submittedName>
</protein>
<dbReference type="AlphaFoldDB" id="A0A395N596"/>
<feature type="compositionally biased region" description="Basic residues" evidence="1">
    <location>
        <begin position="326"/>
        <end position="344"/>
    </location>
</feature>
<gene>
    <name evidence="2" type="ORF">FIE12Z_569</name>
</gene>
<dbReference type="EMBL" id="PXXK01000010">
    <property type="protein sequence ID" value="RFN55057.1"/>
    <property type="molecule type" value="Genomic_DNA"/>
</dbReference>
<keyword evidence="3" id="KW-1185">Reference proteome</keyword>